<keyword evidence="3" id="KW-1185">Reference proteome</keyword>
<evidence type="ECO:0000256" key="1">
    <source>
        <dbReference type="SAM" id="MobiDB-lite"/>
    </source>
</evidence>
<dbReference type="Proteomes" id="UP001295444">
    <property type="component" value="Chromosome 07"/>
</dbReference>
<protein>
    <submittedName>
        <fullName evidence="2">Uncharacterized protein</fullName>
    </submittedName>
</protein>
<organism evidence="2 3">
    <name type="scientific">Pelobates cultripes</name>
    <name type="common">Western spadefoot toad</name>
    <dbReference type="NCBI Taxonomy" id="61616"/>
    <lineage>
        <taxon>Eukaryota</taxon>
        <taxon>Metazoa</taxon>
        <taxon>Chordata</taxon>
        <taxon>Craniata</taxon>
        <taxon>Vertebrata</taxon>
        <taxon>Euteleostomi</taxon>
        <taxon>Amphibia</taxon>
        <taxon>Batrachia</taxon>
        <taxon>Anura</taxon>
        <taxon>Pelobatoidea</taxon>
        <taxon>Pelobatidae</taxon>
        <taxon>Pelobates</taxon>
    </lineage>
</organism>
<proteinExistence type="predicted"/>
<evidence type="ECO:0000313" key="3">
    <source>
        <dbReference type="Proteomes" id="UP001295444"/>
    </source>
</evidence>
<reference evidence="2" key="1">
    <citation type="submission" date="2022-03" db="EMBL/GenBank/DDBJ databases">
        <authorList>
            <person name="Alioto T."/>
            <person name="Alioto T."/>
            <person name="Gomez Garrido J."/>
        </authorList>
    </citation>
    <scope>NUCLEOTIDE SEQUENCE</scope>
</reference>
<feature type="region of interest" description="Disordered" evidence="1">
    <location>
        <begin position="1"/>
        <end position="83"/>
    </location>
</feature>
<gene>
    <name evidence="2" type="ORF">PECUL_23A016914</name>
</gene>
<evidence type="ECO:0000313" key="2">
    <source>
        <dbReference type="EMBL" id="CAH2304981.1"/>
    </source>
</evidence>
<feature type="compositionally biased region" description="Basic residues" evidence="1">
    <location>
        <begin position="23"/>
        <end position="50"/>
    </location>
</feature>
<dbReference type="AlphaFoldDB" id="A0AAD1WBZ2"/>
<accession>A0AAD1WBZ2</accession>
<sequence length="83" mass="9655">MTNHSRQHYEQLAETGSCERLFKHNQAHTRKINSRWVTKPRRRSRTRRPSPKAVQKPTARSHRENNMAAEISPLPEAGTGLNR</sequence>
<name>A0AAD1WBZ2_PELCU</name>
<dbReference type="EMBL" id="OW240918">
    <property type="protein sequence ID" value="CAH2304981.1"/>
    <property type="molecule type" value="Genomic_DNA"/>
</dbReference>